<dbReference type="PANTHER" id="PTHR23422">
    <property type="entry name" value="DIPEPTIDYL PEPTIDASE III-RELATED"/>
    <property type="match status" value="1"/>
</dbReference>
<dbReference type="Proteomes" id="UP000823636">
    <property type="component" value="Unassembled WGS sequence"/>
</dbReference>
<gene>
    <name evidence="4" type="ORF">IAC54_08980</name>
</gene>
<reference evidence="4" key="2">
    <citation type="journal article" date="2021" name="PeerJ">
        <title>Extensive microbial diversity within the chicken gut microbiome revealed by metagenomics and culture.</title>
        <authorList>
            <person name="Gilroy R."/>
            <person name="Ravi A."/>
            <person name="Getino M."/>
            <person name="Pursley I."/>
            <person name="Horton D.L."/>
            <person name="Alikhan N.F."/>
            <person name="Baker D."/>
            <person name="Gharbi K."/>
            <person name="Hall N."/>
            <person name="Watson M."/>
            <person name="Adriaenssens E.M."/>
            <person name="Foster-Nyarko E."/>
            <person name="Jarju S."/>
            <person name="Secka A."/>
            <person name="Antonio M."/>
            <person name="Oren A."/>
            <person name="Chaudhuri R.R."/>
            <person name="La Ragione R."/>
            <person name="Hildebrand F."/>
            <person name="Pallen M.J."/>
        </authorList>
    </citation>
    <scope>NUCLEOTIDE SEQUENCE</scope>
    <source>
        <strain evidence="4">G3-4614</strain>
    </source>
</reference>
<dbReference type="Gene3D" id="3.30.540.30">
    <property type="match status" value="2"/>
</dbReference>
<dbReference type="AlphaFoldDB" id="A0A9D9E4L2"/>
<reference evidence="4" key="1">
    <citation type="submission" date="2020-10" db="EMBL/GenBank/DDBJ databases">
        <authorList>
            <person name="Gilroy R."/>
        </authorList>
    </citation>
    <scope>NUCLEOTIDE SEQUENCE</scope>
    <source>
        <strain evidence="4">G3-4614</strain>
    </source>
</reference>
<evidence type="ECO:0000256" key="3">
    <source>
        <dbReference type="SAM" id="SignalP"/>
    </source>
</evidence>
<dbReference type="GO" id="GO:0046872">
    <property type="term" value="F:metal ion binding"/>
    <property type="evidence" value="ECO:0007669"/>
    <property type="project" value="UniProtKB-KW"/>
</dbReference>
<organism evidence="4 5">
    <name type="scientific">Candidatus Caccoplasma merdipullorum</name>
    <dbReference type="NCBI Taxonomy" id="2840718"/>
    <lineage>
        <taxon>Bacteria</taxon>
        <taxon>Pseudomonadati</taxon>
        <taxon>Bacteroidota</taxon>
        <taxon>Bacteroidia</taxon>
        <taxon>Bacteroidales</taxon>
        <taxon>Bacteroidaceae</taxon>
        <taxon>Bacteroidaceae incertae sedis</taxon>
        <taxon>Candidatus Caccoplasma</taxon>
    </lineage>
</organism>
<accession>A0A9D9E4L2</accession>
<evidence type="ECO:0000313" key="4">
    <source>
        <dbReference type="EMBL" id="MBO8439008.1"/>
    </source>
</evidence>
<keyword evidence="1" id="KW-0479">Metal-binding</keyword>
<keyword evidence="2" id="KW-0378">Hydrolase</keyword>
<proteinExistence type="predicted"/>
<dbReference type="GO" id="GO:0016787">
    <property type="term" value="F:hydrolase activity"/>
    <property type="evidence" value="ECO:0007669"/>
    <property type="project" value="UniProtKB-KW"/>
</dbReference>
<evidence type="ECO:0000256" key="1">
    <source>
        <dbReference type="ARBA" id="ARBA00022723"/>
    </source>
</evidence>
<dbReference type="Pfam" id="PF03571">
    <property type="entry name" value="Peptidase_M49"/>
    <property type="match status" value="2"/>
</dbReference>
<evidence type="ECO:0000256" key="2">
    <source>
        <dbReference type="ARBA" id="ARBA00022801"/>
    </source>
</evidence>
<keyword evidence="3" id="KW-0732">Signal</keyword>
<feature type="chain" id="PRO_5039372774" evidence="3">
    <location>
        <begin position="23"/>
        <end position="682"/>
    </location>
</feature>
<sequence>MKKLIFMATTALSIISASPVLAKKSKGAESFEYNVDKFADLQILRYRVPGFEELTPKQRIYIYYLSEAAQTGRDILFDQNGKYNLAIRRTLESIYKNYKGDTNDEDYKAFTVYLKQVWFANGIHHHYSTDKFTPAFSKEFLINEVKSLPAEKLPLREGETADDLLAEILPVIFDPAIMAKRVNLAAGEDLIKTSACNYYDGVTQQEAEEFYAAMRDTTTSQPISYGLNSRLVKRDGRIYEETYKIGGRYSAALEKIAECLEKAKEYAENEEQKEIIETLVEFNRTGDLKTFDEYCIKWVEELSGTVDFICGFTEVYGDPLGLKGSWESSINFKNHEASERTDIISKNAQWFEDNSPIDDRFKKEQVKGVSAKVITVAMLGGDCYPSTPIGINLPNADWIRRDHGSKSVTIENITEAYDVASQGTGFNDEFIPDAHTRKLVSEYGFVADNLHTDLHECLGHGSGKMLPGVESDALKSYSSTLEEARADLFALYYMGDKKILELGLLPDKEAYKAEYYKYMMNGLMTQLTRIRPGDNIEEAHMRNRQLIARWTMEKGAADKVVEIKEINGKRYVIVNDYKKLRNLFGNLLAEIQRIKSEGDYEAGKNLVENYAVKVDADLHNEVLERYKNLGIAPYKGFVNPRYTPVKDENGNITDVTVSYNEGYAEQMLRYSEEYSLLPTYND</sequence>
<dbReference type="EMBL" id="JADIMW010000088">
    <property type="protein sequence ID" value="MBO8439008.1"/>
    <property type="molecule type" value="Genomic_DNA"/>
</dbReference>
<feature type="signal peptide" evidence="3">
    <location>
        <begin position="1"/>
        <end position="22"/>
    </location>
</feature>
<dbReference type="PANTHER" id="PTHR23422:SF11">
    <property type="entry name" value="DIPEPTIDYL PEPTIDASE 3"/>
    <property type="match status" value="1"/>
</dbReference>
<protein>
    <submittedName>
        <fullName evidence="4">Dihydrofolate reductase</fullName>
    </submittedName>
</protein>
<evidence type="ECO:0000313" key="5">
    <source>
        <dbReference type="Proteomes" id="UP000823636"/>
    </source>
</evidence>
<comment type="caution">
    <text evidence="4">The sequence shown here is derived from an EMBL/GenBank/DDBJ whole genome shotgun (WGS) entry which is preliminary data.</text>
</comment>
<dbReference type="InterPro" id="IPR039461">
    <property type="entry name" value="Peptidase_M49"/>
</dbReference>
<name>A0A9D9E4L2_9BACT</name>